<gene>
    <name evidence="2" type="ORF">RFB13_18100</name>
</gene>
<dbReference type="Proteomes" id="UP001235341">
    <property type="component" value="Chromosome"/>
</dbReference>
<dbReference type="EMBL" id="CP133586">
    <property type="protein sequence ID" value="WMT13136.1"/>
    <property type="molecule type" value="Genomic_DNA"/>
</dbReference>
<evidence type="ECO:0008006" key="4">
    <source>
        <dbReference type="Google" id="ProtNLM"/>
    </source>
</evidence>
<evidence type="ECO:0000313" key="3">
    <source>
        <dbReference type="Proteomes" id="UP001235341"/>
    </source>
</evidence>
<name>A0ABY9PIA0_SERFO</name>
<sequence length="115" mass="12729">MNNLKALFVFLLLATPAISYSAAQCGNFKFTVDSAGKGIINGEQVTSQKTTFLGPNGDWNQIKLDMTIMPASDGRMYGFEFIKQNGKAFLNVELIRRDMDAPRLIGSFDCKKIPD</sequence>
<organism evidence="2 3">
    <name type="scientific">Serratia fonticola</name>
    <dbReference type="NCBI Taxonomy" id="47917"/>
    <lineage>
        <taxon>Bacteria</taxon>
        <taxon>Pseudomonadati</taxon>
        <taxon>Pseudomonadota</taxon>
        <taxon>Gammaproteobacteria</taxon>
        <taxon>Enterobacterales</taxon>
        <taxon>Yersiniaceae</taxon>
        <taxon>Serratia</taxon>
    </lineage>
</organism>
<proteinExistence type="predicted"/>
<evidence type="ECO:0000256" key="1">
    <source>
        <dbReference type="SAM" id="SignalP"/>
    </source>
</evidence>
<keyword evidence="1" id="KW-0732">Signal</keyword>
<evidence type="ECO:0000313" key="2">
    <source>
        <dbReference type="EMBL" id="WMT13136.1"/>
    </source>
</evidence>
<protein>
    <recommendedName>
        <fullName evidence="4">Secreted protein</fullName>
    </recommendedName>
</protein>
<dbReference type="RefSeq" id="WP_309205035.1">
    <property type="nucleotide sequence ID" value="NZ_CP133586.1"/>
</dbReference>
<reference evidence="2 3" key="1">
    <citation type="submission" date="2023-08" db="EMBL/GenBank/DDBJ databases">
        <title>Complete Genome and Methylome dissection of Serratia fonticola NEB369.</title>
        <authorList>
            <person name="Fomenkov A."/>
            <person name="Roberts R.D."/>
        </authorList>
    </citation>
    <scope>NUCLEOTIDE SEQUENCE [LARGE SCALE GENOMIC DNA]</scope>
    <source>
        <strain evidence="2 3">NEB369</strain>
    </source>
</reference>
<keyword evidence="3" id="KW-1185">Reference proteome</keyword>
<accession>A0ABY9PIA0</accession>
<feature type="chain" id="PRO_5045780570" description="Secreted protein" evidence="1">
    <location>
        <begin position="22"/>
        <end position="115"/>
    </location>
</feature>
<feature type="signal peptide" evidence="1">
    <location>
        <begin position="1"/>
        <end position="21"/>
    </location>
</feature>